<dbReference type="AlphaFoldDB" id="A0A0Q9YAC4"/>
<organism evidence="1 2">
    <name type="scientific">Lederbergia galactosidilytica</name>
    <dbReference type="NCBI Taxonomy" id="217031"/>
    <lineage>
        <taxon>Bacteria</taxon>
        <taxon>Bacillati</taxon>
        <taxon>Bacillota</taxon>
        <taxon>Bacilli</taxon>
        <taxon>Bacillales</taxon>
        <taxon>Bacillaceae</taxon>
        <taxon>Lederbergia</taxon>
    </lineage>
</organism>
<comment type="caution">
    <text evidence="1">The sequence shown here is derived from an EMBL/GenBank/DDBJ whole genome shotgun (WGS) entry which is preliminary data.</text>
</comment>
<protein>
    <submittedName>
        <fullName evidence="1">Uncharacterized protein</fullName>
    </submittedName>
</protein>
<dbReference type="PATRIC" id="fig|217031.4.peg.938"/>
<dbReference type="EMBL" id="LGPB01000026">
    <property type="protein sequence ID" value="KRG16825.1"/>
    <property type="molecule type" value="Genomic_DNA"/>
</dbReference>
<evidence type="ECO:0000313" key="1">
    <source>
        <dbReference type="EMBL" id="KRG16825.1"/>
    </source>
</evidence>
<name>A0A0Q9YAC4_9BACI</name>
<dbReference type="Proteomes" id="UP000053881">
    <property type="component" value="Unassembled WGS sequence"/>
</dbReference>
<proteinExistence type="predicted"/>
<evidence type="ECO:0000313" key="2">
    <source>
        <dbReference type="Proteomes" id="UP000053881"/>
    </source>
</evidence>
<accession>A0A0Q9YAC4</accession>
<sequence>MKFTFNGMSTTLCPIAVSPQKPHMAEEKERMVELIEFDETKNNKNLSRITYLVCSCCQNVYIMFRLTGNQRKDGHVKHKDGHVKHLWCYSCKETTAHIEDKWLLGKSKIIK</sequence>
<reference evidence="1 2" key="1">
    <citation type="submission" date="2015-06" db="EMBL/GenBank/DDBJ databases">
        <title>Genome sequencing project of Bacillus galactosidilyticus PL133.</title>
        <authorList>
            <person name="Gaiero J."/>
            <person name="Nicol R."/>
            <person name="Habash M."/>
        </authorList>
    </citation>
    <scope>NUCLEOTIDE SEQUENCE [LARGE SCALE GENOMIC DNA]</scope>
    <source>
        <strain evidence="1 2">PL133</strain>
    </source>
</reference>
<gene>
    <name evidence="1" type="ORF">ACA29_02780</name>
</gene>